<sequence length="528" mass="58859">MSIHYVLIFFLLFLTPFCKSDDQLTHTKPLTHSDTLISKSGNFALGFFSPTTSNNSFYLGIWYHGIPGPRTVVWIANRDSPIITPSSGMLIVTNNSHMVLSNSKGQNIWTSTGNITAGAAIAHTVLLDSGNFVLRLPNGMDIWQSFDHPTDTILPSMKFLMSYKSQVVGRLVSWKGHDDPSSGDFSCSSDPSSPNLQFFTWNKTRPYCRIGVESGLSVSGGTYVTNTSSILYQTTIYSGDEFYYMFTISGDPAFTRIKLEYTGKLKFLSWNNHSSSWAIISERPSAACDLYASCGQFSYCDFTQIIPACQCLSGFEPVDGINFSKGCRRKQALKCGKQSHFVALPGMYVPDKFLHIRNKSFDECIAECSHNCSCTAYAYANLSSVGALADPSRCLVWSEELIDVKKVLVGENLFLRLNDSHVEKKRRTLKIVLPIVAFLLLLSCIALVWMHKNRGKWRKKQNQKKLELEYFTTTNELEGENAEFPFVSFEDIFSATNCFADSNLLGLGGFGKVYKVIGSGTYSRTSFG</sequence>
<reference evidence="1" key="1">
    <citation type="submission" date="2021-05" db="EMBL/GenBank/DDBJ databases">
        <authorList>
            <person name="Scholz U."/>
            <person name="Mascher M."/>
            <person name="Fiebig A."/>
        </authorList>
    </citation>
    <scope>NUCLEOTIDE SEQUENCE [LARGE SCALE GENOMIC DNA]</scope>
</reference>
<organism evidence="1 2">
    <name type="scientific">Avena sativa</name>
    <name type="common">Oat</name>
    <dbReference type="NCBI Taxonomy" id="4498"/>
    <lineage>
        <taxon>Eukaryota</taxon>
        <taxon>Viridiplantae</taxon>
        <taxon>Streptophyta</taxon>
        <taxon>Embryophyta</taxon>
        <taxon>Tracheophyta</taxon>
        <taxon>Spermatophyta</taxon>
        <taxon>Magnoliopsida</taxon>
        <taxon>Liliopsida</taxon>
        <taxon>Poales</taxon>
        <taxon>Poaceae</taxon>
        <taxon>BOP clade</taxon>
        <taxon>Pooideae</taxon>
        <taxon>Poodae</taxon>
        <taxon>Poeae</taxon>
        <taxon>Poeae Chloroplast Group 1 (Aveneae type)</taxon>
        <taxon>Aveninae</taxon>
        <taxon>Avena</taxon>
    </lineage>
</organism>
<accession>A0ACD5V127</accession>
<protein>
    <submittedName>
        <fullName evidence="1">Uncharacterized protein</fullName>
    </submittedName>
</protein>
<keyword evidence="2" id="KW-1185">Reference proteome</keyword>
<evidence type="ECO:0000313" key="2">
    <source>
        <dbReference type="Proteomes" id="UP001732700"/>
    </source>
</evidence>
<evidence type="ECO:0000313" key="1">
    <source>
        <dbReference type="EnsemblPlants" id="AVESA.00010b.r2.2DG0361850.1.CDS"/>
    </source>
</evidence>
<dbReference type="Proteomes" id="UP001732700">
    <property type="component" value="Chromosome 2D"/>
</dbReference>
<name>A0ACD5V127_AVESA</name>
<dbReference type="EnsemblPlants" id="AVESA.00010b.r2.2DG0361850.1">
    <property type="protein sequence ID" value="AVESA.00010b.r2.2DG0361850.1.CDS"/>
    <property type="gene ID" value="AVESA.00010b.r2.2DG0361850"/>
</dbReference>
<proteinExistence type="predicted"/>
<reference evidence="1" key="2">
    <citation type="submission" date="2025-09" db="UniProtKB">
        <authorList>
            <consortium name="EnsemblPlants"/>
        </authorList>
    </citation>
    <scope>IDENTIFICATION</scope>
</reference>